<comment type="caution">
    <text evidence="2">The sequence shown here is derived from an EMBL/GenBank/DDBJ whole genome shotgun (WGS) entry which is preliminary data.</text>
</comment>
<keyword evidence="3" id="KW-1185">Reference proteome</keyword>
<sequence length="105" mass="12126">MANITKYTTSRGETRYRVRYRKPDGSQTDKRVPSASLCCFVAYRSIVWHRPAHSSEGVVPYSTDYETPITRQDTSLSRNRKPLRRLGEETPWRGVLSGRPGAQWH</sequence>
<reference evidence="2 3" key="1">
    <citation type="journal article" date="2019" name="Int. J. Syst. Evol. Microbiol.">
        <title>Bifidobacterium jacchi sp. nov., isolated from the faeces of a baby common marmoset (Callithrix jacchus).</title>
        <authorList>
            <person name="Modesto M."/>
            <person name="Watanabe K."/>
            <person name="Arita M."/>
            <person name="Satti M."/>
            <person name="Oki K."/>
            <person name="Sciavilla P."/>
            <person name="Patavino C."/>
            <person name="Camma C."/>
            <person name="Michelini S."/>
            <person name="Sgorbati B."/>
            <person name="Mattarelli P."/>
        </authorList>
    </citation>
    <scope>NUCLEOTIDE SEQUENCE [LARGE SCALE GENOMIC DNA]</scope>
    <source>
        <strain evidence="2 3">MRM 9.3</strain>
    </source>
</reference>
<feature type="region of interest" description="Disordered" evidence="1">
    <location>
        <begin position="68"/>
        <end position="105"/>
    </location>
</feature>
<name>A0A5N5RHN2_9BIFI</name>
<protein>
    <recommendedName>
        <fullName evidence="4">Integrase</fullName>
    </recommendedName>
</protein>
<dbReference type="Proteomes" id="UP000326336">
    <property type="component" value="Unassembled WGS sequence"/>
</dbReference>
<dbReference type="OrthoDB" id="1822491at2"/>
<proteinExistence type="predicted"/>
<accession>A0A5N5RHN2</accession>
<dbReference type="AlphaFoldDB" id="A0A5N5RHN2"/>
<gene>
    <name evidence="2" type="ORF">EHS19_07465</name>
</gene>
<evidence type="ECO:0008006" key="4">
    <source>
        <dbReference type="Google" id="ProtNLM"/>
    </source>
</evidence>
<dbReference type="EMBL" id="RQSP01000025">
    <property type="protein sequence ID" value="KAB5606440.1"/>
    <property type="molecule type" value="Genomic_DNA"/>
</dbReference>
<organism evidence="2 3">
    <name type="scientific">Bifidobacterium jacchi</name>
    <dbReference type="NCBI Taxonomy" id="2490545"/>
    <lineage>
        <taxon>Bacteria</taxon>
        <taxon>Bacillati</taxon>
        <taxon>Actinomycetota</taxon>
        <taxon>Actinomycetes</taxon>
        <taxon>Bifidobacteriales</taxon>
        <taxon>Bifidobacteriaceae</taxon>
        <taxon>Bifidobacterium</taxon>
    </lineage>
</organism>
<evidence type="ECO:0000256" key="1">
    <source>
        <dbReference type="SAM" id="MobiDB-lite"/>
    </source>
</evidence>
<evidence type="ECO:0000313" key="2">
    <source>
        <dbReference type="EMBL" id="KAB5606440.1"/>
    </source>
</evidence>
<evidence type="ECO:0000313" key="3">
    <source>
        <dbReference type="Proteomes" id="UP000326336"/>
    </source>
</evidence>